<proteinExistence type="predicted"/>
<evidence type="ECO:0000313" key="4">
    <source>
        <dbReference type="Proteomes" id="UP000008461"/>
    </source>
</evidence>
<dbReference type="OrthoDB" id="43316at2"/>
<gene>
    <name evidence="3" type="ordered locus">Halhy_0472</name>
</gene>
<dbReference type="InterPro" id="IPR026881">
    <property type="entry name" value="WYL_dom"/>
</dbReference>
<dbReference type="Pfam" id="PF13280">
    <property type="entry name" value="WYL"/>
    <property type="match status" value="1"/>
</dbReference>
<feature type="domain" description="WCX" evidence="2">
    <location>
        <begin position="252"/>
        <end position="321"/>
    </location>
</feature>
<organism evidence="3 4">
    <name type="scientific">Haliscomenobacter hydrossis (strain ATCC 27775 / DSM 1100 / LMG 10767 / O)</name>
    <dbReference type="NCBI Taxonomy" id="760192"/>
    <lineage>
        <taxon>Bacteria</taxon>
        <taxon>Pseudomonadati</taxon>
        <taxon>Bacteroidota</taxon>
        <taxon>Saprospiria</taxon>
        <taxon>Saprospirales</taxon>
        <taxon>Haliscomenobacteraceae</taxon>
        <taxon>Haliscomenobacter</taxon>
    </lineage>
</organism>
<evidence type="ECO:0000259" key="2">
    <source>
        <dbReference type="Pfam" id="PF25583"/>
    </source>
</evidence>
<keyword evidence="4" id="KW-1185">Reference proteome</keyword>
<dbReference type="PANTHER" id="PTHR34580:SF9">
    <property type="entry name" value="SLL5097 PROTEIN"/>
    <property type="match status" value="1"/>
</dbReference>
<evidence type="ECO:0000259" key="1">
    <source>
        <dbReference type="Pfam" id="PF13280"/>
    </source>
</evidence>
<dbReference type="InterPro" id="IPR051534">
    <property type="entry name" value="CBASS_pafABC_assoc_protein"/>
</dbReference>
<dbReference type="eggNOG" id="COG2378">
    <property type="taxonomic scope" value="Bacteria"/>
</dbReference>
<dbReference type="PANTHER" id="PTHR34580">
    <property type="match status" value="1"/>
</dbReference>
<feature type="domain" description="WYL" evidence="1">
    <location>
        <begin position="150"/>
        <end position="211"/>
    </location>
</feature>
<accession>F4KYB9</accession>
<dbReference type="InterPro" id="IPR057727">
    <property type="entry name" value="WCX_dom"/>
</dbReference>
<reference key="2">
    <citation type="submission" date="2011-04" db="EMBL/GenBank/DDBJ databases">
        <title>Complete sequence of chromosome of Haliscomenobacter hydrossis DSM 1100.</title>
        <authorList>
            <consortium name="US DOE Joint Genome Institute (JGI-PGF)"/>
            <person name="Lucas S."/>
            <person name="Han J."/>
            <person name="Lapidus A."/>
            <person name="Bruce D."/>
            <person name="Goodwin L."/>
            <person name="Pitluck S."/>
            <person name="Peters L."/>
            <person name="Kyrpides N."/>
            <person name="Mavromatis K."/>
            <person name="Ivanova N."/>
            <person name="Ovchinnikova G."/>
            <person name="Pagani I."/>
            <person name="Daligault H."/>
            <person name="Detter J.C."/>
            <person name="Han C."/>
            <person name="Land M."/>
            <person name="Hauser L."/>
            <person name="Markowitz V."/>
            <person name="Cheng J.-F."/>
            <person name="Hugenholtz P."/>
            <person name="Woyke T."/>
            <person name="Wu D."/>
            <person name="Verbarg S."/>
            <person name="Frueling A."/>
            <person name="Brambilla E."/>
            <person name="Klenk H.-P."/>
            <person name="Eisen J.A."/>
        </authorList>
    </citation>
    <scope>NUCLEOTIDE SEQUENCE</scope>
    <source>
        <strain>DSM 1100</strain>
    </source>
</reference>
<reference evidence="3 4" key="1">
    <citation type="journal article" date="2011" name="Stand. Genomic Sci.">
        <title>Complete genome sequence of Haliscomenobacter hydrossis type strain (O).</title>
        <authorList>
            <consortium name="US DOE Joint Genome Institute (JGI-PGF)"/>
            <person name="Daligault H."/>
            <person name="Lapidus A."/>
            <person name="Zeytun A."/>
            <person name="Nolan M."/>
            <person name="Lucas S."/>
            <person name="Del Rio T.G."/>
            <person name="Tice H."/>
            <person name="Cheng J.F."/>
            <person name="Tapia R."/>
            <person name="Han C."/>
            <person name="Goodwin L."/>
            <person name="Pitluck S."/>
            <person name="Liolios K."/>
            <person name="Pagani I."/>
            <person name="Ivanova N."/>
            <person name="Huntemann M."/>
            <person name="Mavromatis K."/>
            <person name="Mikhailova N."/>
            <person name="Pati A."/>
            <person name="Chen A."/>
            <person name="Palaniappan K."/>
            <person name="Land M."/>
            <person name="Hauser L."/>
            <person name="Brambilla E.M."/>
            <person name="Rohde M."/>
            <person name="Verbarg S."/>
            <person name="Goker M."/>
            <person name="Bristow J."/>
            <person name="Eisen J.A."/>
            <person name="Markowitz V."/>
            <person name="Hugenholtz P."/>
            <person name="Kyrpides N.C."/>
            <person name="Klenk H.P."/>
            <person name="Woyke T."/>
        </authorList>
    </citation>
    <scope>NUCLEOTIDE SEQUENCE [LARGE SCALE GENOMIC DNA]</scope>
    <source>
        <strain evidence="4">ATCC 27775 / DSM 1100 / LMG 10767 / O</strain>
    </source>
</reference>
<name>F4KYB9_HALH1</name>
<sequence length="333" mass="39609">MSRNGQAFERYQKINDLFNRRKGEMAVVTTEEILQKFEISERQWRTDKQKLEELGAKFEYDGRLRGWRYIEPFNFSDNIPLTLEDMYNLRLAVATLAQLNHIADFKDLPQTVNKIRKAVGRWVDHEAQHKAIYFDPLPQYEGSRHLPFFLDAIEKEQQVQFDYFSFQAHQPQNYRFDPYFLRQHHQRWYVGGWSHDPNEGFIRTFPLERIEGEPIRTGKYIDFACKPKGFNPITYWQHVIGINRPARGLVEAVVLRFNRVQGKYFESQPFFQPYTILERTEDKLVVQMDLMIEIELIRKIASYGHEVLVLAPATLVEVMRSFFAKAAEQYTPR</sequence>
<dbReference type="AlphaFoldDB" id="F4KYB9"/>
<dbReference type="Pfam" id="PF25583">
    <property type="entry name" value="WCX"/>
    <property type="match status" value="1"/>
</dbReference>
<dbReference type="KEGG" id="hhy:Halhy_0472"/>
<protein>
    <submittedName>
        <fullName evidence="3">Uncharacterized protein</fullName>
    </submittedName>
</protein>
<dbReference type="HOGENOM" id="CLU_041141_6_0_10"/>
<dbReference type="RefSeq" id="WP_013762946.1">
    <property type="nucleotide sequence ID" value="NC_015510.1"/>
</dbReference>
<dbReference type="Proteomes" id="UP000008461">
    <property type="component" value="Chromosome"/>
</dbReference>
<dbReference type="STRING" id="760192.Halhy_0472"/>
<dbReference type="PROSITE" id="PS52050">
    <property type="entry name" value="WYL"/>
    <property type="match status" value="1"/>
</dbReference>
<evidence type="ECO:0000313" key="3">
    <source>
        <dbReference type="EMBL" id="AEE48382.1"/>
    </source>
</evidence>
<dbReference type="EMBL" id="CP002691">
    <property type="protein sequence ID" value="AEE48382.1"/>
    <property type="molecule type" value="Genomic_DNA"/>
</dbReference>